<protein>
    <recommendedName>
        <fullName evidence="3">Transposase</fullName>
    </recommendedName>
</protein>
<accession>A0A7X6JDE5</accession>
<name>A0A7X6JDE5_9HYPH</name>
<proteinExistence type="predicted"/>
<gene>
    <name evidence="1" type="ORF">HGG76_17650</name>
</gene>
<dbReference type="Proteomes" id="UP000558475">
    <property type="component" value="Unassembled WGS sequence"/>
</dbReference>
<reference evidence="1 2" key="1">
    <citation type="submission" date="2020-04" db="EMBL/GenBank/DDBJ databases">
        <title>Whole genome sequencing of clinical and environmental type strains of Ochrobactrum.</title>
        <authorList>
            <person name="Dharne M."/>
        </authorList>
    </citation>
    <scope>NUCLEOTIDE SEQUENCE [LARGE SCALE GENOMIC DNA]</scope>
    <source>
        <strain evidence="1 2">DSM 13340</strain>
    </source>
</reference>
<sequence>MGETGAKIRFAVEHVFATQKNKMKLCIRTIGTNKATVNMASPISLTTCSDTSFMSSKHQATAAASRLITVKIPSDWIA</sequence>
<dbReference type="AlphaFoldDB" id="A0A7X6JDE5"/>
<evidence type="ECO:0008006" key="3">
    <source>
        <dbReference type="Google" id="ProtNLM"/>
    </source>
</evidence>
<evidence type="ECO:0000313" key="2">
    <source>
        <dbReference type="Proteomes" id="UP000558475"/>
    </source>
</evidence>
<evidence type="ECO:0000313" key="1">
    <source>
        <dbReference type="EMBL" id="NKW10455.1"/>
    </source>
</evidence>
<organism evidence="1 2">
    <name type="scientific">Brucella tritici</name>
    <dbReference type="NCBI Taxonomy" id="94626"/>
    <lineage>
        <taxon>Bacteria</taxon>
        <taxon>Pseudomonadati</taxon>
        <taxon>Pseudomonadota</taxon>
        <taxon>Alphaproteobacteria</taxon>
        <taxon>Hyphomicrobiales</taxon>
        <taxon>Brucellaceae</taxon>
        <taxon>Brucella/Ochrobactrum group</taxon>
        <taxon>Brucella</taxon>
    </lineage>
</organism>
<comment type="caution">
    <text evidence="1">The sequence shown here is derived from an EMBL/GenBank/DDBJ whole genome shotgun (WGS) entry which is preliminary data.</text>
</comment>
<dbReference type="EMBL" id="JAAXZB010000002">
    <property type="protein sequence ID" value="NKW10455.1"/>
    <property type="molecule type" value="Genomic_DNA"/>
</dbReference>